<organism evidence="3 4">
    <name type="scientific">Glaciecola siphonariae</name>
    <dbReference type="NCBI Taxonomy" id="521012"/>
    <lineage>
        <taxon>Bacteria</taxon>
        <taxon>Pseudomonadati</taxon>
        <taxon>Pseudomonadota</taxon>
        <taxon>Gammaproteobacteria</taxon>
        <taxon>Alteromonadales</taxon>
        <taxon>Alteromonadaceae</taxon>
        <taxon>Glaciecola</taxon>
    </lineage>
</organism>
<protein>
    <submittedName>
        <fullName evidence="3">Sensor histidine kinase</fullName>
        <ecNumber evidence="3">2.7.13.3</ecNumber>
    </submittedName>
</protein>
<dbReference type="InterPro" id="IPR036890">
    <property type="entry name" value="HATPase_C_sf"/>
</dbReference>
<name>A0ABV9LUX7_9ALTE</name>
<reference evidence="4" key="1">
    <citation type="journal article" date="2019" name="Int. J. Syst. Evol. Microbiol.">
        <title>The Global Catalogue of Microorganisms (GCM) 10K type strain sequencing project: providing services to taxonomists for standard genome sequencing and annotation.</title>
        <authorList>
            <consortium name="The Broad Institute Genomics Platform"/>
            <consortium name="The Broad Institute Genome Sequencing Center for Infectious Disease"/>
            <person name="Wu L."/>
            <person name="Ma J."/>
        </authorList>
    </citation>
    <scope>NUCLEOTIDE SEQUENCE [LARGE SCALE GENOMIC DNA]</scope>
    <source>
        <strain evidence="4">KACC 12507</strain>
    </source>
</reference>
<evidence type="ECO:0000313" key="4">
    <source>
        <dbReference type="Proteomes" id="UP001595897"/>
    </source>
</evidence>
<gene>
    <name evidence="3" type="ORF">ACFO4O_07530</name>
</gene>
<keyword evidence="3" id="KW-0808">Transferase</keyword>
<comment type="caution">
    <text evidence="3">The sequence shown here is derived from an EMBL/GenBank/DDBJ whole genome shotgun (WGS) entry which is preliminary data.</text>
</comment>
<feature type="transmembrane region" description="Helical" evidence="1">
    <location>
        <begin position="139"/>
        <end position="162"/>
    </location>
</feature>
<dbReference type="PANTHER" id="PTHR34220">
    <property type="entry name" value="SENSOR HISTIDINE KINASE YPDA"/>
    <property type="match status" value="1"/>
</dbReference>
<feature type="transmembrane region" description="Helical" evidence="1">
    <location>
        <begin position="97"/>
        <end position="119"/>
    </location>
</feature>
<feature type="transmembrane region" description="Helical" evidence="1">
    <location>
        <begin position="66"/>
        <end position="85"/>
    </location>
</feature>
<dbReference type="GO" id="GO:0004673">
    <property type="term" value="F:protein histidine kinase activity"/>
    <property type="evidence" value="ECO:0007669"/>
    <property type="project" value="UniProtKB-EC"/>
</dbReference>
<dbReference type="Proteomes" id="UP001595897">
    <property type="component" value="Unassembled WGS sequence"/>
</dbReference>
<dbReference type="PANTHER" id="PTHR34220:SF7">
    <property type="entry name" value="SENSOR HISTIDINE KINASE YPDA"/>
    <property type="match status" value="1"/>
</dbReference>
<keyword evidence="4" id="KW-1185">Reference proteome</keyword>
<dbReference type="Gene3D" id="3.30.565.10">
    <property type="entry name" value="Histidine kinase-like ATPase, C-terminal domain"/>
    <property type="match status" value="1"/>
</dbReference>
<dbReference type="InterPro" id="IPR050640">
    <property type="entry name" value="Bact_2-comp_sensor_kinase"/>
</dbReference>
<dbReference type="Pfam" id="PF06580">
    <property type="entry name" value="His_kinase"/>
    <property type="match status" value="1"/>
</dbReference>
<keyword evidence="3" id="KW-0418">Kinase</keyword>
<evidence type="ECO:0000259" key="2">
    <source>
        <dbReference type="Pfam" id="PF06580"/>
    </source>
</evidence>
<feature type="transmembrane region" description="Helical" evidence="1">
    <location>
        <begin position="31"/>
        <end position="51"/>
    </location>
</feature>
<dbReference type="EC" id="2.7.13.3" evidence="3"/>
<evidence type="ECO:0000256" key="1">
    <source>
        <dbReference type="SAM" id="Phobius"/>
    </source>
</evidence>
<dbReference type="SUPFAM" id="SSF55874">
    <property type="entry name" value="ATPase domain of HSP90 chaperone/DNA topoisomerase II/histidine kinase"/>
    <property type="match status" value="1"/>
</dbReference>
<accession>A0ABV9LUX7</accession>
<dbReference type="EMBL" id="JBHSGU010000002">
    <property type="protein sequence ID" value="MFC4699999.1"/>
    <property type="molecule type" value="Genomic_DNA"/>
</dbReference>
<keyword evidence="1" id="KW-0812">Transmembrane</keyword>
<evidence type="ECO:0000313" key="3">
    <source>
        <dbReference type="EMBL" id="MFC4699999.1"/>
    </source>
</evidence>
<sequence length="377" mass="43248">MQASILTDIPDDFPPELVDKKNPLNNIDNQFWVLQAGGWIGYTGLVFLAIIHPQLAQADFSLSKQLSNLLIEVLSGFTLTTIQWVMIKRIVHLPLRLTLFVSFFTAAILGIMLNVIKLASYKHIVFGQVWYQEFNLLEFGGWLLFSVATMYVFTAIFFIMLYNGRLRAEHEMLLRAQTSAKEAQLQMLRYQLNPHFMFNTLNAISTLIYKNENDKANEMLDRLCSFFRFSLSQKNEKENVLSDELDICSLYLSIEKVRFGERLIVEYDVDAVAANSLVPSFLLQPLIENAIKYGIESRKEAGSIIIKARKVKEQLHLSVYNQGGEKQTKNTEGLGIGLSNTRARLKNLYNKQCDLLISTLEDNATRVDIHMPYMRRK</sequence>
<proteinExistence type="predicted"/>
<dbReference type="RefSeq" id="WP_382407040.1">
    <property type="nucleotide sequence ID" value="NZ_JBHSGU010000002.1"/>
</dbReference>
<keyword evidence="1" id="KW-1133">Transmembrane helix</keyword>
<feature type="domain" description="Signal transduction histidine kinase internal region" evidence="2">
    <location>
        <begin position="183"/>
        <end position="263"/>
    </location>
</feature>
<dbReference type="InterPro" id="IPR010559">
    <property type="entry name" value="Sig_transdc_His_kin_internal"/>
</dbReference>
<keyword evidence="1" id="KW-0472">Membrane</keyword>